<evidence type="ECO:0000313" key="2">
    <source>
        <dbReference type="EMBL" id="MFD2161973.1"/>
    </source>
</evidence>
<protein>
    <recommendedName>
        <fullName evidence="4">SMODS and SLOG-associating 2TM effector domain-containing protein</fullName>
    </recommendedName>
</protein>
<evidence type="ECO:0000256" key="1">
    <source>
        <dbReference type="SAM" id="Phobius"/>
    </source>
</evidence>
<feature type="transmembrane region" description="Helical" evidence="1">
    <location>
        <begin position="103"/>
        <end position="124"/>
    </location>
</feature>
<dbReference type="RefSeq" id="WP_255898190.1">
    <property type="nucleotide sequence ID" value="NZ_JAFMZO010000001.1"/>
</dbReference>
<gene>
    <name evidence="2" type="ORF">ACFSJU_06180</name>
</gene>
<sequence>MSKTVSKSVNIFLALDKNVINGYFNPHDISPIYKRQLSVRFEQYIRQSVQSSKRHDPIFFKLNSKNKIDEQFADPLMYAIRGHFTAKKKLEVKAFSKFKRRNYGTLGVSLFIVSGLNLLLPVLMDEVTASQSGMGHFIDVFSFIIFYHPLTELLFNWNPYLKRINLLNKLIAAEAIIVSGEKGAVQADSFEEYESFEEMEAW</sequence>
<evidence type="ECO:0008006" key="4">
    <source>
        <dbReference type="Google" id="ProtNLM"/>
    </source>
</evidence>
<accession>A0ABW4ZIV9</accession>
<dbReference type="EMBL" id="JBHUHZ010000001">
    <property type="protein sequence ID" value="MFD2161973.1"/>
    <property type="molecule type" value="Genomic_DNA"/>
</dbReference>
<dbReference type="Proteomes" id="UP001597387">
    <property type="component" value="Unassembled WGS sequence"/>
</dbReference>
<name>A0ABW4ZIV9_9SPHI</name>
<keyword evidence="3" id="KW-1185">Reference proteome</keyword>
<proteinExistence type="predicted"/>
<evidence type="ECO:0000313" key="3">
    <source>
        <dbReference type="Proteomes" id="UP001597387"/>
    </source>
</evidence>
<feature type="transmembrane region" description="Helical" evidence="1">
    <location>
        <begin position="136"/>
        <end position="155"/>
    </location>
</feature>
<organism evidence="2 3">
    <name type="scientific">Paradesertivirga mongoliensis</name>
    <dbReference type="NCBI Taxonomy" id="2100740"/>
    <lineage>
        <taxon>Bacteria</taxon>
        <taxon>Pseudomonadati</taxon>
        <taxon>Bacteroidota</taxon>
        <taxon>Sphingobacteriia</taxon>
        <taxon>Sphingobacteriales</taxon>
        <taxon>Sphingobacteriaceae</taxon>
        <taxon>Paradesertivirga</taxon>
    </lineage>
</organism>
<comment type="caution">
    <text evidence="2">The sequence shown here is derived from an EMBL/GenBank/DDBJ whole genome shotgun (WGS) entry which is preliminary data.</text>
</comment>
<reference evidence="3" key="1">
    <citation type="journal article" date="2019" name="Int. J. Syst. Evol. Microbiol.">
        <title>The Global Catalogue of Microorganisms (GCM) 10K type strain sequencing project: providing services to taxonomists for standard genome sequencing and annotation.</title>
        <authorList>
            <consortium name="The Broad Institute Genomics Platform"/>
            <consortium name="The Broad Institute Genome Sequencing Center for Infectious Disease"/>
            <person name="Wu L."/>
            <person name="Ma J."/>
        </authorList>
    </citation>
    <scope>NUCLEOTIDE SEQUENCE [LARGE SCALE GENOMIC DNA]</scope>
    <source>
        <strain evidence="3">KCTC 42217</strain>
    </source>
</reference>
<keyword evidence="1" id="KW-0812">Transmembrane</keyword>
<keyword evidence="1" id="KW-1133">Transmembrane helix</keyword>
<keyword evidence="1" id="KW-0472">Membrane</keyword>